<proteinExistence type="inferred from homology"/>
<dbReference type="InterPro" id="IPR000089">
    <property type="entry name" value="Biotin_lipoyl"/>
</dbReference>
<dbReference type="Gene3D" id="2.40.50.100">
    <property type="match status" value="1"/>
</dbReference>
<dbReference type="PROSITE" id="PS00189">
    <property type="entry name" value="LIPOYL"/>
    <property type="match status" value="1"/>
</dbReference>
<evidence type="ECO:0000313" key="10">
    <source>
        <dbReference type="EMBL" id="MDA4846581.1"/>
    </source>
</evidence>
<reference evidence="10" key="1">
    <citation type="submission" date="2022-11" db="EMBL/GenBank/DDBJ databases">
        <title>Hoeflea poritis sp. nov., isolated from scleractinian coral Porites lutea.</title>
        <authorList>
            <person name="Zhang G."/>
            <person name="Wei Q."/>
            <person name="Cai L."/>
        </authorList>
    </citation>
    <scope>NUCLEOTIDE SEQUENCE</scope>
    <source>
        <strain evidence="10">E7-10</strain>
    </source>
</reference>
<gene>
    <name evidence="10" type="ORF">OOZ53_14550</name>
</gene>
<dbReference type="SUPFAM" id="SSF51230">
    <property type="entry name" value="Single hybrid motif"/>
    <property type="match status" value="1"/>
</dbReference>
<dbReference type="Pfam" id="PF00198">
    <property type="entry name" value="2-oxoacid_dh"/>
    <property type="match status" value="1"/>
</dbReference>
<organism evidence="10 11">
    <name type="scientific">Hoeflea poritis</name>
    <dbReference type="NCBI Taxonomy" id="2993659"/>
    <lineage>
        <taxon>Bacteria</taxon>
        <taxon>Pseudomonadati</taxon>
        <taxon>Pseudomonadota</taxon>
        <taxon>Alphaproteobacteria</taxon>
        <taxon>Hyphomicrobiales</taxon>
        <taxon>Rhizobiaceae</taxon>
        <taxon>Hoeflea</taxon>
    </lineage>
</organism>
<dbReference type="PANTHER" id="PTHR43178">
    <property type="entry name" value="DIHYDROLIPOAMIDE ACETYLTRANSFERASE COMPONENT OF PYRUVATE DEHYDROGENASE COMPLEX"/>
    <property type="match status" value="1"/>
</dbReference>
<comment type="cofactor">
    <cofactor evidence="1 7">
        <name>(R)-lipoate</name>
        <dbReference type="ChEBI" id="CHEBI:83088"/>
    </cofactor>
</comment>
<sequence length="372" mass="39690">MPRPIHVPRINNNDDEVKLIAFLVSPGEAVKSGQAVAEVESEKATVVVEAEEDGFVIETSGTQGQMLDVGAVLLWLGETPDETVPQNDPAPQSVDGQAGTDRPTAGALALIGKHGLSAVDIPAAGARLKVSDVEAFLSGNAPPAEPERPPAPQFGAPDAGGKSTEFSAYEAAMLHSVSWHAHEAAATYLEAAYDEADWQAFAQGFRDRHGLLSSPLVPLMAYQLVRHASDNPDLNSTVHNGRKFVYDRVNLGFTVHIGGKLFLPVIHEADGMNAREFVDAFAGLHRSAMRGKLQPADMKGATIAISSMARWPVLRHMPILPPFVSLMVAHSAPQDGRSILGATYDHRVLDGAAAFQALNHLTSPDDKEITSK</sequence>
<dbReference type="InterPro" id="IPR003016">
    <property type="entry name" value="2-oxoA_DH_lipoyl-BS"/>
</dbReference>
<dbReference type="InterPro" id="IPR050743">
    <property type="entry name" value="2-oxoacid_DH_E2_comp"/>
</dbReference>
<dbReference type="PROSITE" id="PS50968">
    <property type="entry name" value="BIOTINYL_LIPOYL"/>
    <property type="match status" value="1"/>
</dbReference>
<evidence type="ECO:0000256" key="4">
    <source>
        <dbReference type="ARBA" id="ARBA00022679"/>
    </source>
</evidence>
<protein>
    <recommendedName>
        <fullName evidence="7">Dihydrolipoamide acetyltransferase component of pyruvate dehydrogenase complex</fullName>
        <ecNumber evidence="7">2.3.1.-</ecNumber>
    </recommendedName>
</protein>
<accession>A0ABT4VPH3</accession>
<dbReference type="RefSeq" id="WP_271090349.1">
    <property type="nucleotide sequence ID" value="NZ_JAPJZH010000008.1"/>
</dbReference>
<feature type="domain" description="Lipoyl-binding" evidence="9">
    <location>
        <begin position="2"/>
        <end position="77"/>
    </location>
</feature>
<dbReference type="InterPro" id="IPR001078">
    <property type="entry name" value="2-oxoacid_DH_actylTfrase"/>
</dbReference>
<evidence type="ECO:0000256" key="6">
    <source>
        <dbReference type="ARBA" id="ARBA00023315"/>
    </source>
</evidence>
<evidence type="ECO:0000256" key="3">
    <source>
        <dbReference type="ARBA" id="ARBA00011484"/>
    </source>
</evidence>
<keyword evidence="4 7" id="KW-0808">Transferase</keyword>
<dbReference type="CDD" id="cd06849">
    <property type="entry name" value="lipoyl_domain"/>
    <property type="match status" value="1"/>
</dbReference>
<comment type="caution">
    <text evidence="10">The sequence shown here is derived from an EMBL/GenBank/DDBJ whole genome shotgun (WGS) entry which is preliminary data.</text>
</comment>
<dbReference type="EC" id="2.3.1.-" evidence="7"/>
<dbReference type="InterPro" id="IPR011053">
    <property type="entry name" value="Single_hybrid_motif"/>
</dbReference>
<feature type="region of interest" description="Disordered" evidence="8">
    <location>
        <begin position="139"/>
        <end position="161"/>
    </location>
</feature>
<dbReference type="Pfam" id="PF00364">
    <property type="entry name" value="Biotin_lipoyl"/>
    <property type="match status" value="1"/>
</dbReference>
<comment type="similarity">
    <text evidence="2 7">Belongs to the 2-oxoacid dehydrogenase family.</text>
</comment>
<feature type="region of interest" description="Disordered" evidence="8">
    <location>
        <begin position="80"/>
        <end position="102"/>
    </location>
</feature>
<dbReference type="PANTHER" id="PTHR43178:SF5">
    <property type="entry name" value="LIPOAMIDE ACYLTRANSFERASE COMPONENT OF BRANCHED-CHAIN ALPHA-KETO ACID DEHYDROGENASE COMPLEX, MITOCHONDRIAL"/>
    <property type="match status" value="1"/>
</dbReference>
<keyword evidence="6 7" id="KW-0012">Acyltransferase</keyword>
<name>A0ABT4VPH3_9HYPH</name>
<evidence type="ECO:0000259" key="9">
    <source>
        <dbReference type="PROSITE" id="PS50968"/>
    </source>
</evidence>
<keyword evidence="11" id="KW-1185">Reference proteome</keyword>
<evidence type="ECO:0000256" key="5">
    <source>
        <dbReference type="ARBA" id="ARBA00022823"/>
    </source>
</evidence>
<evidence type="ECO:0000256" key="1">
    <source>
        <dbReference type="ARBA" id="ARBA00001938"/>
    </source>
</evidence>
<dbReference type="SUPFAM" id="SSF52777">
    <property type="entry name" value="CoA-dependent acyltransferases"/>
    <property type="match status" value="1"/>
</dbReference>
<dbReference type="EMBL" id="JAPJZH010000008">
    <property type="protein sequence ID" value="MDA4846581.1"/>
    <property type="molecule type" value="Genomic_DNA"/>
</dbReference>
<evidence type="ECO:0000313" key="11">
    <source>
        <dbReference type="Proteomes" id="UP001148313"/>
    </source>
</evidence>
<keyword evidence="5 7" id="KW-0450">Lipoyl</keyword>
<comment type="subunit">
    <text evidence="3">Forms a 24-polypeptide structural core with octahedral symmetry.</text>
</comment>
<dbReference type="Gene3D" id="3.30.559.10">
    <property type="entry name" value="Chloramphenicol acetyltransferase-like domain"/>
    <property type="match status" value="1"/>
</dbReference>
<evidence type="ECO:0000256" key="7">
    <source>
        <dbReference type="RuleBase" id="RU003423"/>
    </source>
</evidence>
<dbReference type="Proteomes" id="UP001148313">
    <property type="component" value="Unassembled WGS sequence"/>
</dbReference>
<evidence type="ECO:0000256" key="8">
    <source>
        <dbReference type="SAM" id="MobiDB-lite"/>
    </source>
</evidence>
<dbReference type="InterPro" id="IPR023213">
    <property type="entry name" value="CAT-like_dom_sf"/>
</dbReference>
<evidence type="ECO:0000256" key="2">
    <source>
        <dbReference type="ARBA" id="ARBA00007317"/>
    </source>
</evidence>